<keyword evidence="2" id="KW-0378">Hydrolase</keyword>
<accession>A0ABV6PBI2</accession>
<evidence type="ECO:0000259" key="1">
    <source>
        <dbReference type="PROSITE" id="PS51192"/>
    </source>
</evidence>
<dbReference type="GO" id="GO:0009035">
    <property type="term" value="F:type I site-specific deoxyribonuclease activity"/>
    <property type="evidence" value="ECO:0007669"/>
    <property type="project" value="UniProtKB-EC"/>
</dbReference>
<dbReference type="Pfam" id="PF22679">
    <property type="entry name" value="T1R_D3-like"/>
    <property type="match status" value="1"/>
</dbReference>
<dbReference type="InterPro" id="IPR027417">
    <property type="entry name" value="P-loop_NTPase"/>
</dbReference>
<organism evidence="2 3">
    <name type="scientific">Micrococcoides hystricis</name>
    <dbReference type="NCBI Taxonomy" id="1572761"/>
    <lineage>
        <taxon>Bacteria</taxon>
        <taxon>Bacillati</taxon>
        <taxon>Actinomycetota</taxon>
        <taxon>Actinomycetes</taxon>
        <taxon>Micrococcales</taxon>
        <taxon>Micrococcaceae</taxon>
        <taxon>Micrococcoides</taxon>
    </lineage>
</organism>
<dbReference type="PROSITE" id="PS51192">
    <property type="entry name" value="HELICASE_ATP_BIND_1"/>
    <property type="match status" value="1"/>
</dbReference>
<comment type="caution">
    <text evidence="2">The sequence shown here is derived from an EMBL/GenBank/DDBJ whole genome shotgun (WGS) entry which is preliminary data.</text>
</comment>
<dbReference type="InterPro" id="IPR040980">
    <property type="entry name" value="SWI2_SNF2"/>
</dbReference>
<keyword evidence="2" id="KW-0255">Endonuclease</keyword>
<keyword evidence="2" id="KW-0540">Nuclease</keyword>
<dbReference type="RefSeq" id="WP_377459667.1">
    <property type="nucleotide sequence ID" value="NZ_JBHLUB010000030.1"/>
</dbReference>
<evidence type="ECO:0000313" key="3">
    <source>
        <dbReference type="Proteomes" id="UP001589862"/>
    </source>
</evidence>
<dbReference type="InterPro" id="IPR014001">
    <property type="entry name" value="Helicase_ATP-bd"/>
</dbReference>
<dbReference type="Pfam" id="PF18766">
    <property type="entry name" value="SWI2_SNF2"/>
    <property type="match status" value="1"/>
</dbReference>
<dbReference type="SUPFAM" id="SSF52540">
    <property type="entry name" value="P-loop containing nucleoside triphosphate hydrolases"/>
    <property type="match status" value="1"/>
</dbReference>
<dbReference type="PANTHER" id="PTHR42927:SF1">
    <property type="entry name" value="HELICASE SUPERFAMILY 1 AND 2 DOMAIN-CONTAINING PROTEIN"/>
    <property type="match status" value="1"/>
</dbReference>
<dbReference type="Gene3D" id="3.40.50.300">
    <property type="entry name" value="P-loop containing nucleotide triphosphate hydrolases"/>
    <property type="match status" value="2"/>
</dbReference>
<dbReference type="EMBL" id="JBHLUB010000030">
    <property type="protein sequence ID" value="MFC0582478.1"/>
    <property type="molecule type" value="Genomic_DNA"/>
</dbReference>
<dbReference type="EC" id="3.1.21.3" evidence="2"/>
<dbReference type="Pfam" id="PF04313">
    <property type="entry name" value="HSDR_N"/>
    <property type="match status" value="1"/>
</dbReference>
<protein>
    <submittedName>
        <fullName evidence="2">Type I restriction endonuclease subunit R</fullName>
        <ecNumber evidence="2">3.1.21.3</ecNumber>
    </submittedName>
</protein>
<dbReference type="InterPro" id="IPR055180">
    <property type="entry name" value="HsdR_RecA-like_helicase_dom_2"/>
</dbReference>
<evidence type="ECO:0000313" key="2">
    <source>
        <dbReference type="EMBL" id="MFC0582478.1"/>
    </source>
</evidence>
<keyword evidence="3" id="KW-1185">Reference proteome</keyword>
<proteinExistence type="predicted"/>
<sequence length="1030" mass="113682">MGIQSTMEQAFEDAIVEHLSQSGWLTDTGSSAGWDKARALYVPDVLHWLETQYPEEFVKAVPESLTGIQRKAYVAKLLDRLTEMLDKAPILNNRTKKVQHGLLGTLRNGFAHAQRGQMNATFGPMVAFHPENPLYTNAIEDAQKNRLRVLRQVPFDVTGTDTLDLVLTVNGIPVVTMELKTDNTQAVRDAVKQYKQDRKPTKNRPLLKPGRALVHFAVSNQEVYMTTVLAGLDTFFLPFNQGNDGHAGNPSNPRGSDTSYLWEEVFEPELFLRILRDYALWEPSSKGNKGRLIFPRYHQLRATEKVIDDIAHRGAGGRYLIQHSAGSGKTKTIAWLAHRAGRFIDAAGKPVFDSVIVVTDRTVLDDNIKESLDLLRASEGLVVNVDSEFGSKSKTLEAALSRGGHIISCTIQTFPALAKMMEKSPALAGRNYCVIMDEAHSSQHGEAATRLREILVDVDMPEDEDISADDVLLAMDKAVANSPNLSFIALTATPKAKTLAAYGAVDPNNPNRRVAFDTYQMSQAIEEGFILDVLANYSTYQMFASIRDALGREETVNFGEAVSDMVRFVRLHPTSIAQKVEVTVEHFRRNVMHHLDGTAKAMVVAADRMSAATWSHKMNEYIAKRGYDDMTTLVAFSGSLTYGEGEGAMEVTEASMNGVRDTALHFREHDEAKVLIVANKFQTGFDEPRLCAMYVDRKLSGVQAVQTLSRLNRVFPDKPKPMVVDFINEPEAILEAFKPYYRDAHIEDEIPANALTDLGDVLDAAAFYTPDELDKLADAYIAREDAETLQGLVSPIRARWNDHMRDARLKKDKEAYETGKSFRANLIKYTHAWEFLSQIVDFQDALLHKRAIVAGLLSKNLNLERQDDDDDYTVGIELVGVAVEPVQAGADFGLAAEQIEGKLELPGFDGRPVGESSPVQAAFEEAVDQVNQLMAARGFEGPVDAAVSAIRASYGILVGDETVQALARENDPSQVAGTETFKTKGLGAIVQAASESQEVFETITADPSNLELFLEVLAHMIVAAKEEGDG</sequence>
<dbReference type="PANTHER" id="PTHR42927">
    <property type="entry name" value="HELICASE SUPERFAMILY 1 AND 2 DOMAIN-CONTAINING PROTEIN"/>
    <property type="match status" value="1"/>
</dbReference>
<reference evidence="2 3" key="1">
    <citation type="submission" date="2024-09" db="EMBL/GenBank/DDBJ databases">
        <authorList>
            <person name="Sun Q."/>
            <person name="Mori K."/>
        </authorList>
    </citation>
    <scope>NUCLEOTIDE SEQUENCE [LARGE SCALE GENOMIC DNA]</scope>
    <source>
        <strain evidence="2 3">NCAIM B.02604</strain>
    </source>
</reference>
<feature type="domain" description="Helicase ATP-binding" evidence="1">
    <location>
        <begin position="310"/>
        <end position="512"/>
    </location>
</feature>
<dbReference type="Gene3D" id="3.90.1570.50">
    <property type="match status" value="1"/>
</dbReference>
<dbReference type="SMART" id="SM00487">
    <property type="entry name" value="DEXDc"/>
    <property type="match status" value="1"/>
</dbReference>
<gene>
    <name evidence="2" type="ORF">ACFFFR_08810</name>
</gene>
<dbReference type="InterPro" id="IPR007409">
    <property type="entry name" value="Restrct_endonuc_type1_HsdR_N"/>
</dbReference>
<name>A0ABV6PBI2_9MICC</name>
<dbReference type="Proteomes" id="UP001589862">
    <property type="component" value="Unassembled WGS sequence"/>
</dbReference>